<proteinExistence type="predicted"/>
<sequence>MEAVTAMWSMIEGALTIIPDGSPTNALDEPLASAKEFAEAMSQVKSVLVNAAGETFAKLEQTRAELQGTIQNLNDRHRSHSLILDQEIAAYVADPENDPTITGRNHPETDAYATAKVNLDLLDEEAARLALEVDLFHREMAQAEQDLADKIRNISGGDEVTRRDGSRVTTSQTAWGLYPPAAAPGPGEAPRVVSLDDYFGLAVARATAQRIEWFATATDQDLEDWLATHPDFFATVGFIPPAQAQALYDRLRSRSTQDASGIWVTGPLSALWNRAPATIGNLNGIPASVRAEFGARELERLLGESTLTEDQRARLNLIDKELGKGSNVLSLFLDGDGEVRGSLFVGDLDAAGQIITVTHGIGTDTSAMGEWGTILRDLQRESAQQLDQRGITSGTAAVLFMEWDSGEWNTVQGMREAVLGADREAALVSGMRRVNPTAWQEGWAHSLGTTMVATNQAHNRGIFDHLTLFGSAGVTDGAATKLATQIEDDTVSVSAASSWLDPIAWMGRTDLSTHPVDPKTIPGVEEIGAHGGVVENYLTADGHPVVGMSTQGHNAGASTEMLYRLHRAPYWTLGLIPEDSVGYLDPRSESFLQAVADYAERAEERQ</sequence>
<dbReference type="InterPro" id="IPR010427">
    <property type="entry name" value="DUF1023"/>
</dbReference>
<dbReference type="EMBL" id="CP078077">
    <property type="protein sequence ID" value="UPL14736.1"/>
    <property type="molecule type" value="Genomic_DNA"/>
</dbReference>
<keyword evidence="4" id="KW-1185">Reference proteome</keyword>
<evidence type="ECO:0000313" key="3">
    <source>
        <dbReference type="EMBL" id="UPL14736.1"/>
    </source>
</evidence>
<accession>A0ABY4IS51</accession>
<protein>
    <recommendedName>
        <fullName evidence="2">DUF1023 domain-containing protein</fullName>
    </recommendedName>
</protein>
<evidence type="ECO:0000256" key="1">
    <source>
        <dbReference type="SAM" id="Coils"/>
    </source>
</evidence>
<dbReference type="Proteomes" id="UP000831963">
    <property type="component" value="Chromosome"/>
</dbReference>
<name>A0ABY4IS51_9MICO</name>
<evidence type="ECO:0000259" key="2">
    <source>
        <dbReference type="Pfam" id="PF06259"/>
    </source>
</evidence>
<dbReference type="Pfam" id="PF06259">
    <property type="entry name" value="Abhydrolase_8"/>
    <property type="match status" value="1"/>
</dbReference>
<reference evidence="3 4" key="1">
    <citation type="submission" date="2021-06" db="EMBL/GenBank/DDBJ databases">
        <title>Genome-based taxonomic framework of Microbacterium strains isolated from marine environment, the description of four new species and reclassification of four preexisting species.</title>
        <authorList>
            <person name="Lee S.D."/>
            <person name="Kim S.-M."/>
            <person name="Byeon Y.-S."/>
            <person name="Yang H.L."/>
            <person name="Kim I.S."/>
        </authorList>
    </citation>
    <scope>NUCLEOTIDE SEQUENCE [LARGE SCALE GENOMIC DNA]</scope>
    <source>
        <strain evidence="3 4">SSW1-36</strain>
    </source>
</reference>
<feature type="domain" description="DUF1023" evidence="2">
    <location>
        <begin position="334"/>
        <end position="485"/>
    </location>
</feature>
<evidence type="ECO:0000313" key="4">
    <source>
        <dbReference type="Proteomes" id="UP000831963"/>
    </source>
</evidence>
<feature type="coiled-coil region" evidence="1">
    <location>
        <begin position="112"/>
        <end position="146"/>
    </location>
</feature>
<keyword evidence="1" id="KW-0175">Coiled coil</keyword>
<organism evidence="3 4">
    <name type="scientific">Microbacterium galbinum</name>
    <dbReference type="NCBI Taxonomy" id="2851646"/>
    <lineage>
        <taxon>Bacteria</taxon>
        <taxon>Bacillati</taxon>
        <taxon>Actinomycetota</taxon>
        <taxon>Actinomycetes</taxon>
        <taxon>Micrococcales</taxon>
        <taxon>Microbacteriaceae</taxon>
        <taxon>Microbacterium</taxon>
    </lineage>
</organism>
<gene>
    <name evidence="3" type="ORF">KV396_09700</name>
</gene>